<dbReference type="InterPro" id="IPR007167">
    <property type="entry name" value="Fe-transptr_FeoA-like"/>
</dbReference>
<dbReference type="Gene3D" id="2.30.30.90">
    <property type="match status" value="1"/>
</dbReference>
<comment type="caution">
    <text evidence="3">The sequence shown here is derived from an EMBL/GenBank/DDBJ whole genome shotgun (WGS) entry which is preliminary data.</text>
</comment>
<organism evidence="3">
    <name type="scientific">candidate division WOR-3 bacterium</name>
    <dbReference type="NCBI Taxonomy" id="2052148"/>
    <lineage>
        <taxon>Bacteria</taxon>
        <taxon>Bacteria division WOR-3</taxon>
    </lineage>
</organism>
<dbReference type="GO" id="GO:0046914">
    <property type="term" value="F:transition metal ion binding"/>
    <property type="evidence" value="ECO:0007669"/>
    <property type="project" value="InterPro"/>
</dbReference>
<dbReference type="InterPro" id="IPR008988">
    <property type="entry name" value="Transcriptional_repressor_C"/>
</dbReference>
<feature type="domain" description="Ferrous iron transporter FeoA-like" evidence="2">
    <location>
        <begin position="1"/>
        <end position="75"/>
    </location>
</feature>
<dbReference type="SMART" id="SM00899">
    <property type="entry name" value="FeoA"/>
    <property type="match status" value="1"/>
</dbReference>
<dbReference type="PANTHER" id="PTHR43151:SF2">
    <property type="entry name" value="FE(2+) TRANSPORT PROTEIN A-RELATED"/>
    <property type="match status" value="1"/>
</dbReference>
<keyword evidence="1" id="KW-0408">Iron</keyword>
<dbReference type="Pfam" id="PF04023">
    <property type="entry name" value="FeoA"/>
    <property type="match status" value="1"/>
</dbReference>
<evidence type="ECO:0000259" key="2">
    <source>
        <dbReference type="SMART" id="SM00899"/>
    </source>
</evidence>
<dbReference type="SUPFAM" id="SSF50037">
    <property type="entry name" value="C-terminal domain of transcriptional repressors"/>
    <property type="match status" value="1"/>
</dbReference>
<evidence type="ECO:0000313" key="4">
    <source>
        <dbReference type="EMBL" id="HGL17513.1"/>
    </source>
</evidence>
<dbReference type="EMBL" id="DTDJ01000028">
    <property type="protein sequence ID" value="HGL17513.1"/>
    <property type="molecule type" value="Genomic_DNA"/>
</dbReference>
<dbReference type="InterPro" id="IPR053184">
    <property type="entry name" value="FeoA-like"/>
</dbReference>
<dbReference type="AlphaFoldDB" id="A0A7C2K298"/>
<sequence>MSLDEARIDDVVVVKKIAAGHRALRRLASLGINIGDRIRVLHFGPFKGAILVEDLDSGVKVALGRGLAKKIIVEYAQYN</sequence>
<reference evidence="3" key="1">
    <citation type="journal article" date="2020" name="mSystems">
        <title>Genome- and Community-Level Interaction Insights into Carbon Utilization and Element Cycling Functions of Hydrothermarchaeota in Hydrothermal Sediment.</title>
        <authorList>
            <person name="Zhou Z."/>
            <person name="Liu Y."/>
            <person name="Xu W."/>
            <person name="Pan J."/>
            <person name="Luo Z.H."/>
            <person name="Li M."/>
        </authorList>
    </citation>
    <scope>NUCLEOTIDE SEQUENCE [LARGE SCALE GENOMIC DNA]</scope>
    <source>
        <strain evidence="3">SpSt-34</strain>
        <strain evidence="4">SpSt-69</strain>
    </source>
</reference>
<dbReference type="InterPro" id="IPR038157">
    <property type="entry name" value="FeoA_core_dom"/>
</dbReference>
<protein>
    <submittedName>
        <fullName evidence="3">Ferrous iron transport protein A</fullName>
    </submittedName>
</protein>
<evidence type="ECO:0000313" key="3">
    <source>
        <dbReference type="EMBL" id="HEN27847.1"/>
    </source>
</evidence>
<accession>A0A7C2K298</accession>
<proteinExistence type="predicted"/>
<gene>
    <name evidence="3" type="ORF">ENQ77_04155</name>
    <name evidence="4" type="ORF">ENU66_04205</name>
</gene>
<name>A0A7C2K298_UNCW3</name>
<dbReference type="EMBL" id="DSOL01000126">
    <property type="protein sequence ID" value="HEN27847.1"/>
    <property type="molecule type" value="Genomic_DNA"/>
</dbReference>
<evidence type="ECO:0000256" key="1">
    <source>
        <dbReference type="ARBA" id="ARBA00023004"/>
    </source>
</evidence>
<dbReference type="PANTHER" id="PTHR43151">
    <property type="entry name" value="FEOA FAMILY PROTEIN"/>
    <property type="match status" value="1"/>
</dbReference>